<evidence type="ECO:0000313" key="3">
    <source>
        <dbReference type="EMBL" id="AMD22828.1"/>
    </source>
</evidence>
<dbReference type="InterPro" id="IPR004087">
    <property type="entry name" value="KH_dom"/>
</dbReference>
<feature type="domain" description="K Homology" evidence="2">
    <location>
        <begin position="222"/>
        <end position="302"/>
    </location>
</feature>
<dbReference type="RefSeq" id="XP_017989824.1">
    <property type="nucleotide sequence ID" value="XM_018134335.1"/>
</dbReference>
<organism evidence="3 4">
    <name type="scientific">Eremothecium sinecaudum</name>
    <dbReference type="NCBI Taxonomy" id="45286"/>
    <lineage>
        <taxon>Eukaryota</taxon>
        <taxon>Fungi</taxon>
        <taxon>Dikarya</taxon>
        <taxon>Ascomycota</taxon>
        <taxon>Saccharomycotina</taxon>
        <taxon>Saccharomycetes</taxon>
        <taxon>Saccharomycetales</taxon>
        <taxon>Saccharomycetaceae</taxon>
        <taxon>Eremothecium</taxon>
    </lineage>
</organism>
<dbReference type="Proteomes" id="UP000243052">
    <property type="component" value="Chromosome viii"/>
</dbReference>
<evidence type="ECO:0000256" key="1">
    <source>
        <dbReference type="PROSITE-ProRule" id="PRU00117"/>
    </source>
</evidence>
<dbReference type="Pfam" id="PF00013">
    <property type="entry name" value="KH_1"/>
    <property type="match status" value="1"/>
</dbReference>
<dbReference type="EMBL" id="CP014248">
    <property type="protein sequence ID" value="AMD22828.1"/>
    <property type="molecule type" value="Genomic_DNA"/>
</dbReference>
<dbReference type="OrthoDB" id="4070289at2759"/>
<dbReference type="Gene3D" id="3.30.1370.10">
    <property type="entry name" value="K Homology domain, type 1"/>
    <property type="match status" value="1"/>
</dbReference>
<dbReference type="SUPFAM" id="SSF54791">
    <property type="entry name" value="Eukaryotic type KH-domain (KH-domain type I)"/>
    <property type="match status" value="1"/>
</dbReference>
<dbReference type="STRING" id="45286.A0A109V0N3"/>
<proteinExistence type="predicted"/>
<keyword evidence="1" id="KW-0694">RNA-binding</keyword>
<dbReference type="GeneID" id="28726193"/>
<dbReference type="AlphaFoldDB" id="A0A109V0N3"/>
<protein>
    <submittedName>
        <fullName evidence="3">HHR059Cp</fullName>
    </submittedName>
</protein>
<dbReference type="InterPro" id="IPR004088">
    <property type="entry name" value="KH_dom_type_1"/>
</dbReference>
<evidence type="ECO:0000313" key="4">
    <source>
        <dbReference type="Proteomes" id="UP000243052"/>
    </source>
</evidence>
<dbReference type="SMART" id="SM00322">
    <property type="entry name" value="KH"/>
    <property type="match status" value="1"/>
</dbReference>
<dbReference type="GO" id="GO:0003723">
    <property type="term" value="F:RNA binding"/>
    <property type="evidence" value="ECO:0007669"/>
    <property type="project" value="UniProtKB-UniRule"/>
</dbReference>
<dbReference type="PROSITE" id="PS50084">
    <property type="entry name" value="KH_TYPE_1"/>
    <property type="match status" value="1"/>
</dbReference>
<evidence type="ECO:0000259" key="2">
    <source>
        <dbReference type="SMART" id="SM00322"/>
    </source>
</evidence>
<keyword evidence="4" id="KW-1185">Reference proteome</keyword>
<name>A0A109V0N3_9SACH</name>
<sequence length="312" mass="35914">MDEQRRRPLKEISNTIVDWDSFSKDVLVVEGPRSDHKDRYKGELDVPTTEHLLDGMFSGEIEIIQLLSQDIIHTLPAVANILVDRWRLRKLLSNSNYRHSTRKVNKANIEIKPYDFNKAKITISQLDRIAFAILEEVKEVSIVLPRPVFYQFQQGFFQFQSPCIAYDGNIRFSITTISSFAHDMHLLLTSALYSLRSDYAVQSPPRIVESAIQHTPVSYGSEVVTEELELNKLQISFLIGENGSRIEHIKQMSFAVIKVLPIKNKLHTHDIRNPESVNQTLAITGYLLCVTRALAIIKAYLDLYRMNIKRKF</sequence>
<gene>
    <name evidence="3" type="ORF">AW171_hschr84887</name>
</gene>
<dbReference type="InterPro" id="IPR036612">
    <property type="entry name" value="KH_dom_type_1_sf"/>
</dbReference>
<accession>A0A109V0N3</accession>
<reference evidence="3 4" key="1">
    <citation type="submission" date="2016-01" db="EMBL/GenBank/DDBJ databases">
        <title>Genome sequence of the yeast Holleya sinecauda.</title>
        <authorList>
            <person name="Dietrich F.S."/>
        </authorList>
    </citation>
    <scope>NUCLEOTIDE SEQUENCE [LARGE SCALE GENOMIC DNA]</scope>
    <source>
        <strain evidence="3 4">ATCC 58844</strain>
    </source>
</reference>